<dbReference type="GO" id="GO:0030388">
    <property type="term" value="P:fructose 1,6-bisphosphate metabolic process"/>
    <property type="evidence" value="ECO:0007669"/>
    <property type="project" value="TreeGrafter"/>
</dbReference>
<dbReference type="GO" id="GO:0046872">
    <property type="term" value="F:metal ion binding"/>
    <property type="evidence" value="ECO:0007669"/>
    <property type="project" value="UniProtKB-KW"/>
</dbReference>
<name>A0A0N7HIC7_9RHOB</name>
<dbReference type="GO" id="GO:0006094">
    <property type="term" value="P:gluconeogenesis"/>
    <property type="evidence" value="ECO:0007669"/>
    <property type="project" value="InterPro"/>
</dbReference>
<dbReference type="PANTHER" id="PTHR30447:SF0">
    <property type="entry name" value="FRUCTOSE-1,6-BISPHOSPHATASE 1 CLASS 2-RELATED"/>
    <property type="match status" value="1"/>
</dbReference>
<reference evidence="11" key="1">
    <citation type="submission" date="2015-05" db="EMBL/GenBank/DDBJ databases">
        <authorList>
            <person name="Oh H.-M."/>
            <person name="Yang J.-A."/>
            <person name="Cho J.-C."/>
            <person name="Kang I."/>
        </authorList>
    </citation>
    <scope>NUCLEOTIDE SEQUENCE [LARGE SCALE GENOMIC DNA]</scope>
    <source>
        <strain evidence="11">IMCC 12053</strain>
    </source>
</reference>
<keyword evidence="6 7" id="KW-0119">Carbohydrate metabolism</keyword>
<gene>
    <name evidence="10" type="ORF">IMCC12053_905</name>
</gene>
<dbReference type="Pfam" id="PF03320">
    <property type="entry name" value="FBPase_glpX"/>
    <property type="match status" value="1"/>
</dbReference>
<feature type="binding site" evidence="8">
    <location>
        <position position="126"/>
    </location>
    <ligand>
        <name>Mn(2+)</name>
        <dbReference type="ChEBI" id="CHEBI:29035"/>
        <label>2</label>
    </ligand>
</feature>
<accession>A0A0N7HIC7</accession>
<comment type="similarity">
    <text evidence="2 7">Belongs to the FBPase class 2 family.</text>
</comment>
<feature type="binding site" evidence="8">
    <location>
        <position position="95"/>
    </location>
    <ligand>
        <name>Mn(2+)</name>
        <dbReference type="ChEBI" id="CHEBI:29035"/>
        <label>1</label>
    </ligand>
</feature>
<feature type="binding site" evidence="9">
    <location>
        <begin position="225"/>
        <end position="227"/>
    </location>
    <ligand>
        <name>substrate</name>
    </ligand>
</feature>
<feature type="binding site" evidence="9">
    <location>
        <begin position="126"/>
        <end position="128"/>
    </location>
    <ligand>
        <name>substrate</name>
    </ligand>
</feature>
<dbReference type="GO" id="GO:0006071">
    <property type="term" value="P:glycerol metabolic process"/>
    <property type="evidence" value="ECO:0007669"/>
    <property type="project" value="InterPro"/>
</dbReference>
<dbReference type="AlphaFoldDB" id="A0A0N7HIC7"/>
<proteinExistence type="inferred from homology"/>
<comment type="cofactor">
    <cofactor evidence="8">
        <name>Mn(2+)</name>
        <dbReference type="ChEBI" id="CHEBI:29035"/>
    </cofactor>
</comment>
<feature type="binding site" evidence="9">
    <location>
        <position position="157"/>
    </location>
    <ligand>
        <name>substrate</name>
    </ligand>
</feature>
<evidence type="ECO:0000256" key="3">
    <source>
        <dbReference type="ARBA" id="ARBA00022723"/>
    </source>
</evidence>
<evidence type="ECO:0000256" key="7">
    <source>
        <dbReference type="PIRNR" id="PIRNR004532"/>
    </source>
</evidence>
<evidence type="ECO:0000256" key="1">
    <source>
        <dbReference type="ARBA" id="ARBA00001273"/>
    </source>
</evidence>
<evidence type="ECO:0000313" key="11">
    <source>
        <dbReference type="Proteomes" id="UP000064920"/>
    </source>
</evidence>
<keyword evidence="5 8" id="KW-0464">Manganese</keyword>
<dbReference type="CDD" id="cd01516">
    <property type="entry name" value="FBPase_glpX"/>
    <property type="match status" value="1"/>
</dbReference>
<dbReference type="PATRIC" id="fig|1397108.4.peg.933"/>
<dbReference type="InterPro" id="IPR004464">
    <property type="entry name" value="FBPase_class-2/SBPase"/>
</dbReference>
<evidence type="ECO:0000313" key="10">
    <source>
        <dbReference type="EMBL" id="ALI54853.1"/>
    </source>
</evidence>
<dbReference type="PIRSF" id="PIRSF004532">
    <property type="entry name" value="GlpX"/>
    <property type="match status" value="1"/>
</dbReference>
<dbReference type="GO" id="GO:0005829">
    <property type="term" value="C:cytosol"/>
    <property type="evidence" value="ECO:0007669"/>
    <property type="project" value="TreeGrafter"/>
</dbReference>
<dbReference type="STRING" id="1397108.IMCC12053_905"/>
<feature type="binding site" evidence="8">
    <location>
        <position position="123"/>
    </location>
    <ligand>
        <name>Mn(2+)</name>
        <dbReference type="ChEBI" id="CHEBI:29035"/>
        <label>2</label>
    </ligand>
</feature>
<evidence type="ECO:0000256" key="4">
    <source>
        <dbReference type="ARBA" id="ARBA00022801"/>
    </source>
</evidence>
<dbReference type="KEGG" id="cmar:IMCC12053_905"/>
<keyword evidence="3 8" id="KW-0479">Metal-binding</keyword>
<evidence type="ECO:0000256" key="2">
    <source>
        <dbReference type="ARBA" id="ARBA00008989"/>
    </source>
</evidence>
<feature type="binding site" evidence="9">
    <location>
        <begin position="203"/>
        <end position="205"/>
    </location>
    <ligand>
        <name>substrate</name>
    </ligand>
</feature>
<feature type="binding site" evidence="8">
    <location>
        <position position="71"/>
    </location>
    <ligand>
        <name>Mn(2+)</name>
        <dbReference type="ChEBI" id="CHEBI:29035"/>
        <label>1</label>
    </ligand>
</feature>
<dbReference type="NCBIfam" id="TIGR00330">
    <property type="entry name" value="glpX"/>
    <property type="match status" value="1"/>
</dbReference>
<keyword evidence="11" id="KW-1185">Reference proteome</keyword>
<dbReference type="PANTHER" id="PTHR30447">
    <property type="entry name" value="FRUCTOSE-1,6-BISPHOSPHATASE CLASS 2"/>
    <property type="match status" value="1"/>
</dbReference>
<evidence type="ECO:0000256" key="8">
    <source>
        <dbReference type="PIRSR" id="PIRSR004532-1"/>
    </source>
</evidence>
<dbReference type="Gene3D" id="3.30.540.10">
    <property type="entry name" value="Fructose-1,6-Bisphosphatase, subunit A, domain 1"/>
    <property type="match status" value="1"/>
</dbReference>
<evidence type="ECO:0000256" key="5">
    <source>
        <dbReference type="ARBA" id="ARBA00023211"/>
    </source>
</evidence>
<comment type="catalytic activity">
    <reaction evidence="1">
        <text>beta-D-fructose 1,6-bisphosphate + H2O = beta-D-fructose 6-phosphate + phosphate</text>
        <dbReference type="Rhea" id="RHEA:11064"/>
        <dbReference type="ChEBI" id="CHEBI:15377"/>
        <dbReference type="ChEBI" id="CHEBI:32966"/>
        <dbReference type="ChEBI" id="CHEBI:43474"/>
        <dbReference type="ChEBI" id="CHEBI:57634"/>
        <dbReference type="EC" id="3.1.3.11"/>
    </reaction>
</comment>
<keyword evidence="4 10" id="KW-0378">Hydrolase</keyword>
<protein>
    <recommendedName>
        <fullName evidence="7">Fructose-1,6-bisphosphatase</fullName>
    </recommendedName>
</protein>
<evidence type="ECO:0000256" key="6">
    <source>
        <dbReference type="ARBA" id="ARBA00023277"/>
    </source>
</evidence>
<dbReference type="Proteomes" id="UP000064920">
    <property type="component" value="Chromosome"/>
</dbReference>
<dbReference type="EMBL" id="CP012023">
    <property type="protein sequence ID" value="ALI54853.1"/>
    <property type="molecule type" value="Genomic_DNA"/>
</dbReference>
<dbReference type="Gene3D" id="3.40.190.90">
    <property type="match status" value="1"/>
</dbReference>
<feature type="binding site" evidence="9">
    <location>
        <position position="249"/>
    </location>
    <ligand>
        <name>substrate</name>
    </ligand>
</feature>
<dbReference type="SUPFAM" id="SSF56655">
    <property type="entry name" value="Carbohydrate phosphatase"/>
    <property type="match status" value="1"/>
</dbReference>
<dbReference type="GO" id="GO:0042132">
    <property type="term" value="F:fructose 1,6-bisphosphate 1-phosphatase activity"/>
    <property type="evidence" value="ECO:0007669"/>
    <property type="project" value="UniProtKB-EC"/>
</dbReference>
<organism evidence="10 11">
    <name type="scientific">Celeribacter marinus</name>
    <dbReference type="NCBI Taxonomy" id="1397108"/>
    <lineage>
        <taxon>Bacteria</taxon>
        <taxon>Pseudomonadati</taxon>
        <taxon>Pseudomonadota</taxon>
        <taxon>Alphaproteobacteria</taxon>
        <taxon>Rhodobacterales</taxon>
        <taxon>Roseobacteraceae</taxon>
        <taxon>Celeribacter</taxon>
    </lineage>
</organism>
<evidence type="ECO:0000256" key="9">
    <source>
        <dbReference type="PIRSR" id="PIRSR004532-2"/>
    </source>
</evidence>
<sequence>MPAPVLPLRQTYAHEGSNPFDASAMTGLYPMAPSKNLFYDRMLSLGLARVAEQAALASADFVGHGDEKAADQAAVNAMREQLNQLDIHGTVVIGEGERDEAPMLYIGEEVGTGNGPAVDIALDPLEGTTLTAKDMPNALTVIAMAPRGTLLHAPDVYMDKLAIGPGYATDVVSLEMTPTERVHALAKAKGVTPNKITLCVLERPRHEDMINELRATGAAIRLITDGDVAGVIHCAEPNTGIDMYMGSGGAPEGVLAASALKCMGGQMWGRLTFRNDDERGRAAKAGITDLDKIYARDEMVTSDVIFAATGVTDGSIVHGIKREPGYLTTETILMRSKTGSVRRMTYRNPVK</sequence>
<feature type="binding site" evidence="8">
    <location>
        <position position="252"/>
    </location>
    <ligand>
        <name>Mn(2+)</name>
        <dbReference type="ChEBI" id="CHEBI:29035"/>
        <label>2</label>
    </ligand>
</feature>